<name>X1MSG8_9ZZZZ</name>
<dbReference type="Gene3D" id="3.90.180.10">
    <property type="entry name" value="Medium-chain alcohol dehydrogenases, catalytic domain"/>
    <property type="match status" value="1"/>
</dbReference>
<sequence length="150" mass="16622">AEVTGVCSTTNLELVKSLGADKVIDYTQEDFSKSGQTYDIILDTVGKISYSGCVRSLRGKGIYLIGNPTLSKIVRGLWTKMTSSKKVKFGLASSRTEDLIFIKELIEAGKLKSVIDRRYPLEQIAEAHRYVDKGHKKGNVVITVEHNNKT</sequence>
<gene>
    <name evidence="1" type="ORF">S06H3_08526</name>
</gene>
<dbReference type="AlphaFoldDB" id="X1MSG8"/>
<dbReference type="InterPro" id="IPR036291">
    <property type="entry name" value="NAD(P)-bd_dom_sf"/>
</dbReference>
<dbReference type="InterPro" id="IPR052733">
    <property type="entry name" value="Chloroplast_QOR"/>
</dbReference>
<reference evidence="1" key="1">
    <citation type="journal article" date="2014" name="Front. Microbiol.">
        <title>High frequency of phylogenetically diverse reductive dehalogenase-homologous genes in deep subseafloor sedimentary metagenomes.</title>
        <authorList>
            <person name="Kawai M."/>
            <person name="Futagami T."/>
            <person name="Toyoda A."/>
            <person name="Takaki Y."/>
            <person name="Nishi S."/>
            <person name="Hori S."/>
            <person name="Arai W."/>
            <person name="Tsubouchi T."/>
            <person name="Morono Y."/>
            <person name="Uchiyama I."/>
            <person name="Ito T."/>
            <person name="Fujiyama A."/>
            <person name="Inagaki F."/>
            <person name="Takami H."/>
        </authorList>
    </citation>
    <scope>NUCLEOTIDE SEQUENCE</scope>
    <source>
        <strain evidence="1">Expedition CK06-06</strain>
    </source>
</reference>
<proteinExistence type="predicted"/>
<dbReference type="SUPFAM" id="SSF51735">
    <property type="entry name" value="NAD(P)-binding Rossmann-fold domains"/>
    <property type="match status" value="1"/>
</dbReference>
<evidence type="ECO:0008006" key="2">
    <source>
        <dbReference type="Google" id="ProtNLM"/>
    </source>
</evidence>
<dbReference type="PANTHER" id="PTHR44013">
    <property type="entry name" value="ZINC-TYPE ALCOHOL DEHYDROGENASE-LIKE PROTEIN C16A3.02C"/>
    <property type="match status" value="1"/>
</dbReference>
<comment type="caution">
    <text evidence="1">The sequence shown here is derived from an EMBL/GenBank/DDBJ whole genome shotgun (WGS) entry which is preliminary data.</text>
</comment>
<dbReference type="PANTHER" id="PTHR44013:SF1">
    <property type="entry name" value="ZINC-TYPE ALCOHOL DEHYDROGENASE-LIKE PROTEIN C16A3.02C"/>
    <property type="match status" value="1"/>
</dbReference>
<protein>
    <recommendedName>
        <fullName evidence="2">Alcohol dehydrogenase-like C-terminal domain-containing protein</fullName>
    </recommendedName>
</protein>
<feature type="non-terminal residue" evidence="1">
    <location>
        <position position="1"/>
    </location>
</feature>
<dbReference type="Pfam" id="PF13602">
    <property type="entry name" value="ADH_zinc_N_2"/>
    <property type="match status" value="1"/>
</dbReference>
<dbReference type="CDD" id="cd08267">
    <property type="entry name" value="MDR1"/>
    <property type="match status" value="1"/>
</dbReference>
<accession>X1MSG8</accession>
<evidence type="ECO:0000313" key="1">
    <source>
        <dbReference type="EMBL" id="GAI09344.1"/>
    </source>
</evidence>
<dbReference type="Gene3D" id="3.40.50.720">
    <property type="entry name" value="NAD(P)-binding Rossmann-like Domain"/>
    <property type="match status" value="1"/>
</dbReference>
<organism evidence="1">
    <name type="scientific">marine sediment metagenome</name>
    <dbReference type="NCBI Taxonomy" id="412755"/>
    <lineage>
        <taxon>unclassified sequences</taxon>
        <taxon>metagenomes</taxon>
        <taxon>ecological metagenomes</taxon>
    </lineage>
</organism>
<dbReference type="EMBL" id="BARV01003609">
    <property type="protein sequence ID" value="GAI09344.1"/>
    <property type="molecule type" value="Genomic_DNA"/>
</dbReference>